<dbReference type="InterPro" id="IPR013118">
    <property type="entry name" value="Mannitol_DH_C"/>
</dbReference>
<evidence type="ECO:0000256" key="1">
    <source>
        <dbReference type="ARBA" id="ARBA00006541"/>
    </source>
</evidence>
<proteinExistence type="inferred from homology"/>
<evidence type="ECO:0000256" key="2">
    <source>
        <dbReference type="ARBA" id="ARBA00012939"/>
    </source>
</evidence>
<dbReference type="Gene3D" id="3.40.50.720">
    <property type="entry name" value="NAD(P)-binding Rossmann-like Domain"/>
    <property type="match status" value="1"/>
</dbReference>
<dbReference type="PROSITE" id="PS00974">
    <property type="entry name" value="MANNITOL_DHGENASE"/>
    <property type="match status" value="1"/>
</dbReference>
<dbReference type="RefSeq" id="WP_344565943.1">
    <property type="nucleotide sequence ID" value="NZ_BAAARJ010000008.1"/>
</dbReference>
<reference evidence="11" key="1">
    <citation type="journal article" date="2019" name="Int. J. Syst. Evol. Microbiol.">
        <title>The Global Catalogue of Microorganisms (GCM) 10K type strain sequencing project: providing services to taxonomists for standard genome sequencing and annotation.</title>
        <authorList>
            <consortium name="The Broad Institute Genomics Platform"/>
            <consortium name="The Broad Institute Genome Sequencing Center for Infectious Disease"/>
            <person name="Wu L."/>
            <person name="Ma J."/>
        </authorList>
    </citation>
    <scope>NUCLEOTIDE SEQUENCE [LARGE SCALE GENOMIC DNA]</scope>
    <source>
        <strain evidence="11">JCM 16373</strain>
    </source>
</reference>
<dbReference type="InterPro" id="IPR008927">
    <property type="entry name" value="6-PGluconate_DH-like_C_sf"/>
</dbReference>
<dbReference type="Pfam" id="PF08125">
    <property type="entry name" value="Mannitol_dh_C"/>
    <property type="match status" value="1"/>
</dbReference>
<dbReference type="Proteomes" id="UP001501447">
    <property type="component" value="Unassembled WGS sequence"/>
</dbReference>
<dbReference type="Pfam" id="PF01232">
    <property type="entry name" value="Mannitol_dh"/>
    <property type="match status" value="1"/>
</dbReference>
<dbReference type="SUPFAM" id="SSF51735">
    <property type="entry name" value="NAD(P)-binding Rossmann-fold domains"/>
    <property type="match status" value="1"/>
</dbReference>
<dbReference type="InterPro" id="IPR050988">
    <property type="entry name" value="Mannitol_DH/Oxidoreductase"/>
</dbReference>
<dbReference type="PANTHER" id="PTHR43362">
    <property type="entry name" value="MANNITOL DEHYDROGENASE DSF1-RELATED"/>
    <property type="match status" value="1"/>
</dbReference>
<accession>A0ABP6CD30</accession>
<dbReference type="PRINTS" id="PR00084">
    <property type="entry name" value="MTLDHDRGNASE"/>
</dbReference>
<feature type="region of interest" description="Disordered" evidence="7">
    <location>
        <begin position="1"/>
        <end position="36"/>
    </location>
</feature>
<comment type="catalytic activity">
    <reaction evidence="6">
        <text>D-mannitol 1-phosphate + NAD(+) = beta-D-fructose 6-phosphate + NADH + H(+)</text>
        <dbReference type="Rhea" id="RHEA:19661"/>
        <dbReference type="ChEBI" id="CHEBI:15378"/>
        <dbReference type="ChEBI" id="CHEBI:57540"/>
        <dbReference type="ChEBI" id="CHEBI:57634"/>
        <dbReference type="ChEBI" id="CHEBI:57945"/>
        <dbReference type="ChEBI" id="CHEBI:61381"/>
        <dbReference type="EC" id="1.1.1.17"/>
    </reaction>
</comment>
<name>A0ABP6CD30_9ACTN</name>
<organism evidence="10 11">
    <name type="scientific">Streptomyces axinellae</name>
    <dbReference type="NCBI Taxonomy" id="552788"/>
    <lineage>
        <taxon>Bacteria</taxon>
        <taxon>Bacillati</taxon>
        <taxon>Actinomycetota</taxon>
        <taxon>Actinomycetes</taxon>
        <taxon>Kitasatosporales</taxon>
        <taxon>Streptomycetaceae</taxon>
        <taxon>Streptomyces</taxon>
    </lineage>
</organism>
<keyword evidence="5" id="KW-0520">NAD</keyword>
<evidence type="ECO:0000256" key="6">
    <source>
        <dbReference type="ARBA" id="ARBA00048615"/>
    </source>
</evidence>
<feature type="domain" description="Mannitol dehydrogenase N-terminal" evidence="8">
    <location>
        <begin position="48"/>
        <end position="308"/>
    </location>
</feature>
<comment type="caution">
    <text evidence="10">The sequence shown here is derived from an EMBL/GenBank/DDBJ whole genome shotgun (WGS) entry which is preliminary data.</text>
</comment>
<dbReference type="InterPro" id="IPR013131">
    <property type="entry name" value="Mannitol_DH_N"/>
</dbReference>
<evidence type="ECO:0000313" key="10">
    <source>
        <dbReference type="EMBL" id="GAA2613468.1"/>
    </source>
</evidence>
<keyword evidence="4" id="KW-0560">Oxidoreductase</keyword>
<evidence type="ECO:0000313" key="11">
    <source>
        <dbReference type="Proteomes" id="UP001501447"/>
    </source>
</evidence>
<dbReference type="InterPro" id="IPR013328">
    <property type="entry name" value="6PGD_dom2"/>
</dbReference>
<evidence type="ECO:0000256" key="3">
    <source>
        <dbReference type="ARBA" id="ARBA00016219"/>
    </source>
</evidence>
<sequence>MSAAGHIPPVGAGDPGGPRRLGRLGRAALPGLPPECRPALDPEALRTRVVHFGLGAFHRAHQAVWTEQAAARSGEPWGITAVAPRSPGTARALREQDHLYSLTERRPGGAATRVIAALTGALVLSEDAARLDALLADPEVTVVTLTVTEKGYHRAPGYAREGPVLDRAAPAVAQDLERTRAGGGGTRPTTVIGRLAAGLATRMRTDAAPLTVVSCDNMADNGAVLGAVVREFIAASGLPDRQTVLDRMAGAVAFPATVVDRIVPATTGHDLDRAAAALGVRDGAAVTGEPYRQWVLEDAFAAPRPPWELDGALFVPDVTPYQLTKLRLLNGSHSALAHLGLAAGCGTVADALATDWGAPLVRDLCAEIAPTLPPGGPDPTAYAAELEARFRNPAMGHRLRQIAADGSLKLPERWLPALRSLRAAGAATPLLELALAGWIHTTHPDRQAADPAAETLAACWRSHTEPEGTVRALLTALGASDLAEDTALTGAVAARLPALRAGRIEV</sequence>
<evidence type="ECO:0000256" key="5">
    <source>
        <dbReference type="ARBA" id="ARBA00023027"/>
    </source>
</evidence>
<dbReference type="InterPro" id="IPR023027">
    <property type="entry name" value="Mannitol_DH_CS"/>
</dbReference>
<protein>
    <recommendedName>
        <fullName evidence="3">Mannitol-1-phosphate 5-dehydrogenase</fullName>
        <ecNumber evidence="2">1.1.1.17</ecNumber>
    </recommendedName>
</protein>
<dbReference type="EMBL" id="BAAARJ010000008">
    <property type="protein sequence ID" value="GAA2613468.1"/>
    <property type="molecule type" value="Genomic_DNA"/>
</dbReference>
<gene>
    <name evidence="10" type="ORF">GCM10009863_28990</name>
</gene>
<comment type="similarity">
    <text evidence="1">Belongs to the mannitol dehydrogenase family.</text>
</comment>
<dbReference type="InterPro" id="IPR036291">
    <property type="entry name" value="NAD(P)-bd_dom_sf"/>
</dbReference>
<dbReference type="InterPro" id="IPR000669">
    <property type="entry name" value="Mannitol_DH"/>
</dbReference>
<evidence type="ECO:0000259" key="8">
    <source>
        <dbReference type="Pfam" id="PF01232"/>
    </source>
</evidence>
<dbReference type="PANTHER" id="PTHR43362:SF1">
    <property type="entry name" value="MANNITOL DEHYDROGENASE 2-RELATED"/>
    <property type="match status" value="1"/>
</dbReference>
<feature type="domain" description="Mannitol dehydrogenase C-terminal" evidence="9">
    <location>
        <begin position="317"/>
        <end position="496"/>
    </location>
</feature>
<dbReference type="Gene3D" id="1.10.1040.10">
    <property type="entry name" value="N-(1-d-carboxylethyl)-l-norvaline Dehydrogenase, domain 2"/>
    <property type="match status" value="1"/>
</dbReference>
<evidence type="ECO:0000259" key="9">
    <source>
        <dbReference type="Pfam" id="PF08125"/>
    </source>
</evidence>
<dbReference type="SUPFAM" id="SSF48179">
    <property type="entry name" value="6-phosphogluconate dehydrogenase C-terminal domain-like"/>
    <property type="match status" value="1"/>
</dbReference>
<evidence type="ECO:0000256" key="4">
    <source>
        <dbReference type="ARBA" id="ARBA00023002"/>
    </source>
</evidence>
<dbReference type="EC" id="1.1.1.17" evidence="2"/>
<keyword evidence="11" id="KW-1185">Reference proteome</keyword>
<evidence type="ECO:0000256" key="7">
    <source>
        <dbReference type="SAM" id="MobiDB-lite"/>
    </source>
</evidence>